<keyword evidence="8" id="KW-0413">Isomerase</keyword>
<feature type="domain" description="Thioredoxin" evidence="6">
    <location>
        <begin position="28"/>
        <end position="257"/>
    </location>
</feature>
<accession>A0A0H5BNH0</accession>
<evidence type="ECO:0000256" key="1">
    <source>
        <dbReference type="ARBA" id="ARBA00022729"/>
    </source>
</evidence>
<evidence type="ECO:0000259" key="6">
    <source>
        <dbReference type="PROSITE" id="PS51352"/>
    </source>
</evidence>
<keyword evidence="2" id="KW-0560">Oxidoreductase</keyword>
<keyword evidence="3" id="KW-1015">Disulfide bond</keyword>
<proteinExistence type="predicted"/>
<dbReference type="EMBL" id="LN907867">
    <property type="protein sequence ID" value="CUU41555.1"/>
    <property type="molecule type" value="Genomic_DNA"/>
</dbReference>
<dbReference type="STRING" id="1079.BVIR_1105"/>
<feature type="signal peptide" evidence="5">
    <location>
        <begin position="1"/>
        <end position="30"/>
    </location>
</feature>
<dbReference type="PANTHER" id="PTHR13887">
    <property type="entry name" value="GLUTATHIONE S-TRANSFERASE KAPPA"/>
    <property type="match status" value="1"/>
</dbReference>
<feature type="chain" id="PRO_5014229197" evidence="5">
    <location>
        <begin position="31"/>
        <end position="264"/>
    </location>
</feature>
<keyword evidence="9" id="KW-1185">Reference proteome</keyword>
<dbReference type="EMBL" id="AP014854">
    <property type="protein sequence ID" value="BAR97803.1"/>
    <property type="molecule type" value="Genomic_DNA"/>
</dbReference>
<keyword evidence="1 5" id="KW-0732">Signal</keyword>
<reference evidence="8" key="2">
    <citation type="submission" date="2015-11" db="EMBL/GenBank/DDBJ databases">
        <authorList>
            <person name="Zhang Y."/>
            <person name="Guo Z."/>
        </authorList>
    </citation>
    <scope>NUCLEOTIDE SEQUENCE</scope>
    <source>
        <strain evidence="8">1</strain>
    </source>
</reference>
<dbReference type="KEGG" id="bvr:BVIR_1105"/>
<dbReference type="Pfam" id="PF01323">
    <property type="entry name" value="DSBA"/>
    <property type="match status" value="1"/>
</dbReference>
<dbReference type="OrthoDB" id="9780147at2"/>
<evidence type="ECO:0000313" key="7">
    <source>
        <dbReference type="EMBL" id="BAR97803.1"/>
    </source>
</evidence>
<dbReference type="Gene3D" id="3.40.30.10">
    <property type="entry name" value="Glutaredoxin"/>
    <property type="match status" value="1"/>
</dbReference>
<evidence type="ECO:0000256" key="2">
    <source>
        <dbReference type="ARBA" id="ARBA00023002"/>
    </source>
</evidence>
<protein>
    <submittedName>
        <fullName evidence="8">Protein-disulfide isomerase</fullName>
    </submittedName>
</protein>
<gene>
    <name evidence="7" type="ORF">BV133_210</name>
    <name evidence="8" type="ORF">BVIRIDIS_05480</name>
</gene>
<evidence type="ECO:0000313" key="9">
    <source>
        <dbReference type="Proteomes" id="UP000065734"/>
    </source>
</evidence>
<dbReference type="RefSeq" id="WP_082416743.1">
    <property type="nucleotide sequence ID" value="NZ_AP014854.2"/>
</dbReference>
<dbReference type="GO" id="GO:0016491">
    <property type="term" value="F:oxidoreductase activity"/>
    <property type="evidence" value="ECO:0007669"/>
    <property type="project" value="UniProtKB-KW"/>
</dbReference>
<evidence type="ECO:0000256" key="3">
    <source>
        <dbReference type="ARBA" id="ARBA00023157"/>
    </source>
</evidence>
<name>A0A0H5BNH0_BLAVI</name>
<organism evidence="8 9">
    <name type="scientific">Blastochloris viridis</name>
    <name type="common">Rhodopseudomonas viridis</name>
    <dbReference type="NCBI Taxonomy" id="1079"/>
    <lineage>
        <taxon>Bacteria</taxon>
        <taxon>Pseudomonadati</taxon>
        <taxon>Pseudomonadota</taxon>
        <taxon>Alphaproteobacteria</taxon>
        <taxon>Hyphomicrobiales</taxon>
        <taxon>Blastochloridaceae</taxon>
        <taxon>Blastochloris</taxon>
    </lineage>
</organism>
<dbReference type="PROSITE" id="PS51352">
    <property type="entry name" value="THIOREDOXIN_2"/>
    <property type="match status" value="1"/>
</dbReference>
<evidence type="ECO:0000313" key="8">
    <source>
        <dbReference type="EMBL" id="CUU41555.1"/>
    </source>
</evidence>
<dbReference type="InterPro" id="IPR041205">
    <property type="entry name" value="ScsC_N"/>
</dbReference>
<evidence type="ECO:0000256" key="5">
    <source>
        <dbReference type="SAM" id="SignalP"/>
    </source>
</evidence>
<dbReference type="InterPro" id="IPR036249">
    <property type="entry name" value="Thioredoxin-like_sf"/>
</dbReference>
<evidence type="ECO:0000256" key="4">
    <source>
        <dbReference type="ARBA" id="ARBA00023284"/>
    </source>
</evidence>
<reference evidence="7" key="1">
    <citation type="journal article" date="2015" name="Genome Announc.">
        <title>Complete Genome Sequence of the Bacteriochlorophyll b-Producing Photosynthetic Bacterium Blastochloris viridis.</title>
        <authorList>
            <person name="Tsukatani Y."/>
            <person name="Hirose Y."/>
            <person name="Harada J."/>
            <person name="Misawa N."/>
            <person name="Mori K."/>
            <person name="Inoue K."/>
            <person name="Tamiaki H."/>
        </authorList>
    </citation>
    <scope>NUCLEOTIDE SEQUENCE [LARGE SCALE GENOMIC DNA]</scope>
    <source>
        <strain evidence="7">DSM 133</strain>
    </source>
</reference>
<reference evidence="9" key="3">
    <citation type="journal article" date="2016" name="Genome Announc.">
        <title>Revised genome sequence of the purple photosynthetic bacterium Blastochloris viridis.</title>
        <authorList>
            <person name="Liu L.N."/>
            <person name="Faulkner M."/>
            <person name="Liu X."/>
            <person name="Huang F."/>
            <person name="Darby A.C."/>
            <person name="Hall N."/>
        </authorList>
    </citation>
    <scope>NUCLEOTIDE SEQUENCE [LARGE SCALE GENOMIC DNA]</scope>
    <source>
        <strain evidence="9">ATCC 19567 / DSM 133 / F</strain>
    </source>
</reference>
<dbReference type="AlphaFoldDB" id="A0A0H5BNH0"/>
<sequence>MTLLTSTARRAAAALAAAAFAAVCALPAAAAEPAPAAPLTREDVEKIVRETLIKNPEILQEVAAELEKRASADESERRKLVLEANRERLLGAPQSAVLGNPQGDVTVVEFFDYNCGFCKRALTDLIELMKTDDRVRVVLKDFPVLRESSVDAAKVAVAVKVQATPAKFLEFHQKLMGGRAEATRERALAVAKEVGLDMARLAKDIDSDGVKASLQETFQLAQDLGLSGTPSYVIGDNVLIGAVGLPKLQDHVKSTRDSCKTTRC</sequence>
<dbReference type="SUPFAM" id="SSF52833">
    <property type="entry name" value="Thioredoxin-like"/>
    <property type="match status" value="1"/>
</dbReference>
<dbReference type="GO" id="GO:0016853">
    <property type="term" value="F:isomerase activity"/>
    <property type="evidence" value="ECO:0007669"/>
    <property type="project" value="UniProtKB-KW"/>
</dbReference>
<dbReference type="Pfam" id="PF18312">
    <property type="entry name" value="ScsC_N"/>
    <property type="match status" value="1"/>
</dbReference>
<dbReference type="PANTHER" id="PTHR13887:SF14">
    <property type="entry name" value="DISULFIDE BOND FORMATION PROTEIN D"/>
    <property type="match status" value="1"/>
</dbReference>
<dbReference type="InterPro" id="IPR013766">
    <property type="entry name" value="Thioredoxin_domain"/>
</dbReference>
<keyword evidence="4" id="KW-0676">Redox-active center</keyword>
<dbReference type="CDD" id="cd03023">
    <property type="entry name" value="DsbA_Com1_like"/>
    <property type="match status" value="1"/>
</dbReference>
<dbReference type="Proteomes" id="UP000065734">
    <property type="component" value="Chromosome I"/>
</dbReference>
<dbReference type="InterPro" id="IPR001853">
    <property type="entry name" value="DSBA-like_thioredoxin_dom"/>
</dbReference>